<evidence type="ECO:0000313" key="3">
    <source>
        <dbReference type="EMBL" id="OJF72059.1"/>
    </source>
</evidence>
<feature type="domain" description="Transcriptional regulator DauR-like HTH" evidence="2">
    <location>
        <begin position="155"/>
        <end position="215"/>
    </location>
</feature>
<dbReference type="InterPro" id="IPR039445">
    <property type="entry name" value="DauR-like_HTH"/>
</dbReference>
<keyword evidence="4" id="KW-1185">Reference proteome</keyword>
<dbReference type="Proteomes" id="UP000182015">
    <property type="component" value="Unassembled WGS sequence"/>
</dbReference>
<dbReference type="PANTHER" id="PTHR35568">
    <property type="entry name" value="TRANSCRIPTIONAL REGULATOR DAUR"/>
    <property type="match status" value="1"/>
</dbReference>
<dbReference type="Pfam" id="PF08348">
    <property type="entry name" value="PAS_6"/>
    <property type="match status" value="1"/>
</dbReference>
<organism evidence="3 4">
    <name type="scientific">Streptococcus bovimastitidis</name>
    <dbReference type="NCBI Taxonomy" id="1856638"/>
    <lineage>
        <taxon>Bacteria</taxon>
        <taxon>Bacillati</taxon>
        <taxon>Bacillota</taxon>
        <taxon>Bacilli</taxon>
        <taxon>Lactobacillales</taxon>
        <taxon>Streptococcaceae</taxon>
        <taxon>Streptococcus</taxon>
    </lineage>
</organism>
<dbReference type="STRING" id="1856638.A9Q68_00520"/>
<feature type="domain" description="YheO-like" evidence="1">
    <location>
        <begin position="6"/>
        <end position="117"/>
    </location>
</feature>
<dbReference type="AlphaFoldDB" id="A0A1L8MMU4"/>
<dbReference type="OrthoDB" id="9796595at2"/>
<comment type="caution">
    <text evidence="3">The sequence shown here is derived from an EMBL/GenBank/DDBJ whole genome shotgun (WGS) entry which is preliminary data.</text>
</comment>
<dbReference type="InterPro" id="IPR039446">
    <property type="entry name" value="DauR-like"/>
</dbReference>
<sequence>MHPKIEKYVVIVDFIGAIMGSKTEIVLHDLTKGFEHSVVYIKNNFSGRQIGSPATDFVLDVYKNKTYLEKDFIVNYQTKTLSDKLCYSSSFFIKDEHQNLIGMVCTNTDQSDNLEMKELFETGLSKINQVLNLQFSNDSRQDIVENFYLSPEQMIEKIIFQITDGKYRHGHELKRKQKIEVVRQLYQKGFFDFKESIVKVALDFQMSEISIYKYLQAVKSESEAS</sequence>
<dbReference type="RefSeq" id="WP_071792705.1">
    <property type="nucleotide sequence ID" value="NZ_LZDD01000001.1"/>
</dbReference>
<reference evidence="4" key="1">
    <citation type="submission" date="2016-06" db="EMBL/GenBank/DDBJ databases">
        <authorList>
            <person name="de Vries S.P.W."/>
            <person name="Hadjirin N.F."/>
            <person name="Lay E.M."/>
            <person name="Zadoks R.N."/>
            <person name="Peacock S.J."/>
            <person name="Parkhill J."/>
            <person name="Grant A.J."/>
            <person name="Mcdougall S."/>
            <person name="Holmes M.A."/>
        </authorList>
    </citation>
    <scope>NUCLEOTIDE SEQUENCE [LARGE SCALE GENOMIC DNA]</scope>
    <source>
        <strain evidence="4">NZ1587</strain>
    </source>
</reference>
<evidence type="ECO:0000313" key="4">
    <source>
        <dbReference type="Proteomes" id="UP000182015"/>
    </source>
</evidence>
<dbReference type="Pfam" id="PF13309">
    <property type="entry name" value="HTH_22"/>
    <property type="match status" value="1"/>
</dbReference>
<dbReference type="EMBL" id="LZDD01000001">
    <property type="protein sequence ID" value="OJF72059.1"/>
    <property type="molecule type" value="Genomic_DNA"/>
</dbReference>
<dbReference type="PANTHER" id="PTHR35568:SF1">
    <property type="entry name" value="TRANSCRIPTIONAL REGULATOR DAUR"/>
    <property type="match status" value="1"/>
</dbReference>
<evidence type="ECO:0008006" key="5">
    <source>
        <dbReference type="Google" id="ProtNLM"/>
    </source>
</evidence>
<accession>A0A1L8MMU4</accession>
<dbReference type="InterPro" id="IPR013559">
    <property type="entry name" value="YheO"/>
</dbReference>
<evidence type="ECO:0000259" key="1">
    <source>
        <dbReference type="Pfam" id="PF08348"/>
    </source>
</evidence>
<gene>
    <name evidence="3" type="ORF">A9Q68_00520</name>
</gene>
<name>A0A1L8MMU4_9STRE</name>
<proteinExistence type="predicted"/>
<protein>
    <recommendedName>
        <fullName evidence="5">DNA-binding protein</fullName>
    </recommendedName>
</protein>
<evidence type="ECO:0000259" key="2">
    <source>
        <dbReference type="Pfam" id="PF13309"/>
    </source>
</evidence>